<dbReference type="Proteomes" id="UP001596180">
    <property type="component" value="Unassembled WGS sequence"/>
</dbReference>
<comment type="caution">
    <text evidence="1">The sequence shown here is derived from an EMBL/GenBank/DDBJ whole genome shotgun (WGS) entry which is preliminary data.</text>
</comment>
<reference evidence="2" key="1">
    <citation type="journal article" date="2019" name="Int. J. Syst. Evol. Microbiol.">
        <title>The Global Catalogue of Microorganisms (GCM) 10K type strain sequencing project: providing services to taxonomists for standard genome sequencing and annotation.</title>
        <authorList>
            <consortium name="The Broad Institute Genomics Platform"/>
            <consortium name="The Broad Institute Genome Sequencing Center for Infectious Disease"/>
            <person name="Wu L."/>
            <person name="Ma J."/>
        </authorList>
    </citation>
    <scope>NUCLEOTIDE SEQUENCE [LARGE SCALE GENOMIC DNA]</scope>
    <source>
        <strain evidence="2">JCM 10411</strain>
    </source>
</reference>
<protein>
    <submittedName>
        <fullName evidence="1">Aminoglycoside phosphotransferase</fullName>
    </submittedName>
</protein>
<dbReference type="SUPFAM" id="SSF56112">
    <property type="entry name" value="Protein kinase-like (PK-like)"/>
    <property type="match status" value="1"/>
</dbReference>
<accession>A0ABW1E4G3</accession>
<evidence type="ECO:0000313" key="2">
    <source>
        <dbReference type="Proteomes" id="UP001596180"/>
    </source>
</evidence>
<dbReference type="InterPro" id="IPR011009">
    <property type="entry name" value="Kinase-like_dom_sf"/>
</dbReference>
<dbReference type="EMBL" id="JBHSOA010000046">
    <property type="protein sequence ID" value="MFC5854324.1"/>
    <property type="molecule type" value="Genomic_DNA"/>
</dbReference>
<evidence type="ECO:0000313" key="1">
    <source>
        <dbReference type="EMBL" id="MFC5854324.1"/>
    </source>
</evidence>
<keyword evidence="2" id="KW-1185">Reference proteome</keyword>
<name>A0ABW1E4G3_9ACTN</name>
<proteinExistence type="predicted"/>
<sequence>MSQTKPLPTTVQRWAEQRTGPVVLARDASHDWHRSRVWELAGEGGARWYVKASPSAKFFARETRAYRHVVPTLGHSRAPQLLDSRAKDLALLLTVAPGAPAPGLGLSSAAWRAVHAQAGMLCARLHEAGELDRGDRAEAEGFLGAAADGAEKYLGRAGDRLTGGEQQLVRDYAAQLRRVGPVPLGYIHGDNQLLH</sequence>
<gene>
    <name evidence="1" type="ORF">ACFPZI_21745</name>
</gene>
<organism evidence="1 2">
    <name type="scientific">Streptomyces chlorus</name>
    <dbReference type="NCBI Taxonomy" id="887452"/>
    <lineage>
        <taxon>Bacteria</taxon>
        <taxon>Bacillati</taxon>
        <taxon>Actinomycetota</taxon>
        <taxon>Actinomycetes</taxon>
        <taxon>Kitasatosporales</taxon>
        <taxon>Streptomycetaceae</taxon>
        <taxon>Streptomyces</taxon>
    </lineage>
</organism>
<dbReference type="RefSeq" id="WP_381365449.1">
    <property type="nucleotide sequence ID" value="NZ_JBHSOA010000046.1"/>
</dbReference>